<feature type="compositionally biased region" description="Low complexity" evidence="9">
    <location>
        <begin position="185"/>
        <end position="201"/>
    </location>
</feature>
<organism evidence="11 12">
    <name type="scientific">Genlisea aurea</name>
    <dbReference type="NCBI Taxonomy" id="192259"/>
    <lineage>
        <taxon>Eukaryota</taxon>
        <taxon>Viridiplantae</taxon>
        <taxon>Streptophyta</taxon>
        <taxon>Embryophyta</taxon>
        <taxon>Tracheophyta</taxon>
        <taxon>Spermatophyta</taxon>
        <taxon>Magnoliopsida</taxon>
        <taxon>eudicotyledons</taxon>
        <taxon>Gunneridae</taxon>
        <taxon>Pentapetalae</taxon>
        <taxon>asterids</taxon>
        <taxon>lamiids</taxon>
        <taxon>Lamiales</taxon>
        <taxon>Lentibulariaceae</taxon>
        <taxon>Genlisea</taxon>
    </lineage>
</organism>
<gene>
    <name evidence="11" type="ORF">M569_05104</name>
</gene>
<evidence type="ECO:0000256" key="9">
    <source>
        <dbReference type="SAM" id="MobiDB-lite"/>
    </source>
</evidence>
<dbReference type="AlphaFoldDB" id="S8E1W3"/>
<dbReference type="PANTHER" id="PTHR31083:SF18">
    <property type="entry name" value="PROTEIN SOSEKI 2"/>
    <property type="match status" value="1"/>
</dbReference>
<evidence type="ECO:0000259" key="10">
    <source>
        <dbReference type="Pfam" id="PF06136"/>
    </source>
</evidence>
<dbReference type="GO" id="GO:2000067">
    <property type="term" value="P:regulation of root morphogenesis"/>
    <property type="evidence" value="ECO:0007669"/>
    <property type="project" value="UniProtKB-ARBA"/>
</dbReference>
<keyword evidence="4" id="KW-0132">Cell division</keyword>
<dbReference type="OrthoDB" id="1731358at2759"/>
<dbReference type="GO" id="GO:0051302">
    <property type="term" value="P:regulation of cell division"/>
    <property type="evidence" value="ECO:0007669"/>
    <property type="project" value="UniProtKB-ARBA"/>
</dbReference>
<evidence type="ECO:0000256" key="6">
    <source>
        <dbReference type="ARBA" id="ARBA00023306"/>
    </source>
</evidence>
<dbReference type="InterPro" id="IPR021182">
    <property type="entry name" value="SOK_magnoliopsida"/>
</dbReference>
<reference evidence="11 12" key="1">
    <citation type="journal article" date="2013" name="BMC Genomics">
        <title>The miniature genome of a carnivorous plant Genlisea aurea contains a low number of genes and short non-coding sequences.</title>
        <authorList>
            <person name="Leushkin E.V."/>
            <person name="Sutormin R.A."/>
            <person name="Nabieva E.R."/>
            <person name="Penin A.A."/>
            <person name="Kondrashov A.S."/>
            <person name="Logacheva M.D."/>
        </authorList>
    </citation>
    <scope>NUCLEOTIDE SEQUENCE [LARGE SCALE GENOMIC DNA]</scope>
</reference>
<keyword evidence="2" id="KW-0217">Developmental protein</keyword>
<evidence type="ECO:0000256" key="7">
    <source>
        <dbReference type="ARBA" id="ARBA00024211"/>
    </source>
</evidence>
<dbReference type="GO" id="GO:0051258">
    <property type="term" value="P:protein polymerization"/>
    <property type="evidence" value="ECO:0007669"/>
    <property type="project" value="UniProtKB-ARBA"/>
</dbReference>
<keyword evidence="3" id="KW-1003">Cell membrane</keyword>
<dbReference type="GO" id="GO:0005886">
    <property type="term" value="C:plasma membrane"/>
    <property type="evidence" value="ECO:0007669"/>
    <property type="project" value="UniProtKB-SubCell"/>
</dbReference>
<feature type="region of interest" description="Disordered" evidence="9">
    <location>
        <begin position="304"/>
        <end position="326"/>
    </location>
</feature>
<keyword evidence="6" id="KW-0131">Cell cycle</keyword>
<protein>
    <recommendedName>
        <fullName evidence="10">SOSEKI DIX-like domain-containing protein</fullName>
    </recommendedName>
</protein>
<dbReference type="GO" id="GO:0090708">
    <property type="term" value="P:specification of plant organ axis polarity"/>
    <property type="evidence" value="ECO:0007669"/>
    <property type="project" value="UniProtKB-ARBA"/>
</dbReference>
<evidence type="ECO:0000313" key="11">
    <source>
        <dbReference type="EMBL" id="EPS69663.1"/>
    </source>
</evidence>
<dbReference type="Proteomes" id="UP000015453">
    <property type="component" value="Unassembled WGS sequence"/>
</dbReference>
<comment type="caution">
    <text evidence="11">The sequence shown here is derived from an EMBL/GenBank/DDBJ whole genome shotgun (WGS) entry which is preliminary data.</text>
</comment>
<keyword evidence="5" id="KW-0472">Membrane</keyword>
<evidence type="ECO:0000256" key="3">
    <source>
        <dbReference type="ARBA" id="ARBA00022475"/>
    </source>
</evidence>
<dbReference type="PANTHER" id="PTHR31083">
    <property type="entry name" value="UPSTREAM OF FLC PROTEIN (DUF966)"/>
    <property type="match status" value="1"/>
</dbReference>
<evidence type="ECO:0000313" key="12">
    <source>
        <dbReference type="Proteomes" id="UP000015453"/>
    </source>
</evidence>
<dbReference type="InterPro" id="IPR010369">
    <property type="entry name" value="SOK"/>
</dbReference>
<dbReference type="EMBL" id="AUSU01002024">
    <property type="protein sequence ID" value="EPS69663.1"/>
    <property type="molecule type" value="Genomic_DNA"/>
</dbReference>
<evidence type="ECO:0000256" key="8">
    <source>
        <dbReference type="ARBA" id="ARBA00046534"/>
    </source>
</evidence>
<feature type="region of interest" description="Disordered" evidence="9">
    <location>
        <begin position="185"/>
        <end position="205"/>
    </location>
</feature>
<dbReference type="Pfam" id="PF06136">
    <property type="entry name" value="SOK"/>
    <property type="match status" value="1"/>
</dbReference>
<sequence>MRTPPPAFKKVEIVYYLTRNGHLEHPHFMEISYLAHHQLRLRDFIERLTVLRGEGISALYSWSCKRVYKNGYVWNDLGENDVIYPSERDEYVLKGSELMMGSSSTEKQGINNGGQHRRYLTSRRRPMMNQEISRNQVEIEVEEEEEDDTALYARCSRGVSTDEMEEEFKNQNIASMPTEMIVDPNSFSISPPSTTSSDNSNGVKTYEDGDPLGTEPMLSRNSMLLNLIACGGQGSFRKTVNNSTPQIAGRKSGSLHKEVVCKAAAAAATTEDEDMINYMPENPRFGNLQSEEKEYFSGSIVESMTTEQGLRTEPVLKKSSSYNQEK</sequence>
<evidence type="ECO:0000256" key="2">
    <source>
        <dbReference type="ARBA" id="ARBA00022473"/>
    </source>
</evidence>
<name>S8E1W3_9LAMI</name>
<dbReference type="GO" id="GO:0051301">
    <property type="term" value="P:cell division"/>
    <property type="evidence" value="ECO:0007669"/>
    <property type="project" value="UniProtKB-KW"/>
</dbReference>
<proteinExistence type="inferred from homology"/>
<keyword evidence="12" id="KW-1185">Reference proteome</keyword>
<dbReference type="PIRSF" id="PIRSF031043">
    <property type="entry name" value="UCP031043"/>
    <property type="match status" value="1"/>
</dbReference>
<comment type="subcellular location">
    <subcellularLocation>
        <location evidence="1">Cell membrane</location>
        <topology evidence="1">Peripheral membrane protein</topology>
        <orientation evidence="1">Cytoplasmic side</orientation>
    </subcellularLocation>
</comment>
<accession>S8E1W3</accession>
<evidence type="ECO:0000256" key="5">
    <source>
        <dbReference type="ARBA" id="ARBA00023136"/>
    </source>
</evidence>
<feature type="domain" description="SOSEKI DIX-like" evidence="10">
    <location>
        <begin position="11"/>
        <end position="99"/>
    </location>
</feature>
<comment type="subunit">
    <text evidence="8">Homodimer. Forms long polymer filaments with other SOKs proteins polymers (e.g. SOK1, SOK2, SOK3 and SOK4) crucial for polar localization and biological activity. Binds to ANGUSTIFOLIA (AN).</text>
</comment>
<evidence type="ECO:0000256" key="1">
    <source>
        <dbReference type="ARBA" id="ARBA00004413"/>
    </source>
</evidence>
<comment type="similarity">
    <text evidence="7">Belongs to the SOSEKI family.</text>
</comment>
<dbReference type="InterPro" id="IPR048351">
    <property type="entry name" value="SOK_DIX"/>
</dbReference>
<evidence type="ECO:0000256" key="4">
    <source>
        <dbReference type="ARBA" id="ARBA00022618"/>
    </source>
</evidence>